<dbReference type="OrthoDB" id="10249920at2759"/>
<proteinExistence type="predicted"/>
<dbReference type="Proteomes" id="UP000566819">
    <property type="component" value="Unassembled WGS sequence"/>
</dbReference>
<dbReference type="EMBL" id="JAAMPI010000973">
    <property type="protein sequence ID" value="KAF4627421.1"/>
    <property type="molecule type" value="Genomic_DNA"/>
</dbReference>
<evidence type="ECO:0000313" key="2">
    <source>
        <dbReference type="EMBL" id="KAF4627421.1"/>
    </source>
</evidence>
<evidence type="ECO:0000256" key="1">
    <source>
        <dbReference type="SAM" id="MobiDB-lite"/>
    </source>
</evidence>
<keyword evidence="3" id="KW-1185">Reference proteome</keyword>
<evidence type="ECO:0000313" key="3">
    <source>
        <dbReference type="Proteomes" id="UP000566819"/>
    </source>
</evidence>
<gene>
    <name evidence="2" type="ORF">G7Y89_g10737</name>
</gene>
<comment type="caution">
    <text evidence="2">The sequence shown here is derived from an EMBL/GenBank/DDBJ whole genome shotgun (WGS) entry which is preliminary data.</text>
</comment>
<name>A0A8H4RDQ1_9HELO</name>
<feature type="region of interest" description="Disordered" evidence="1">
    <location>
        <begin position="1"/>
        <end position="21"/>
    </location>
</feature>
<organism evidence="2 3">
    <name type="scientific">Cudoniella acicularis</name>
    <dbReference type="NCBI Taxonomy" id="354080"/>
    <lineage>
        <taxon>Eukaryota</taxon>
        <taxon>Fungi</taxon>
        <taxon>Dikarya</taxon>
        <taxon>Ascomycota</taxon>
        <taxon>Pezizomycotina</taxon>
        <taxon>Leotiomycetes</taxon>
        <taxon>Helotiales</taxon>
        <taxon>Tricladiaceae</taxon>
        <taxon>Cudoniella</taxon>
    </lineage>
</organism>
<accession>A0A8H4RDQ1</accession>
<sequence>MPRVAQPTLLSDPESKSKNADWRSQIAMEELASLMLTMNVEDKGEPSFMISSGTGKPLSIALEKHSPEILSDRTNSKAQTSSNPWRALPFLASDELNSIVATEERTSKPNVDFRNQALFSVGAYFSPLPGIFILGAECASLAENMVLECIRSNSSEFVAQGLSLLAWRELMLGNDSMGYNYIAMATGVILRLGLHVTAMSQTSALGLSDDLAFRRKVRSFWTYFSVDRAQRSIRRIQELAHRWKIVWALPLNLSQPLDVATMPLETSSATGTTGEAAAESASHDAAEDFSSSAITFDFAMDQNIPGANLWDPNQYEGALDQIDSSWDMDLLHLEMFHRDFDT</sequence>
<protein>
    <recommendedName>
        <fullName evidence="4">Transcription factor domain-containing protein</fullName>
    </recommendedName>
</protein>
<evidence type="ECO:0008006" key="4">
    <source>
        <dbReference type="Google" id="ProtNLM"/>
    </source>
</evidence>
<dbReference type="CDD" id="cd12148">
    <property type="entry name" value="fungal_TF_MHR"/>
    <property type="match status" value="1"/>
</dbReference>
<reference evidence="2 3" key="1">
    <citation type="submission" date="2020-03" db="EMBL/GenBank/DDBJ databases">
        <title>Draft Genome Sequence of Cudoniella acicularis.</title>
        <authorList>
            <person name="Buettner E."/>
            <person name="Kellner H."/>
        </authorList>
    </citation>
    <scope>NUCLEOTIDE SEQUENCE [LARGE SCALE GENOMIC DNA]</scope>
    <source>
        <strain evidence="2 3">DSM 108380</strain>
    </source>
</reference>
<dbReference type="AlphaFoldDB" id="A0A8H4RDQ1"/>